<comment type="caution">
    <text evidence="1">The sequence shown here is derived from an EMBL/GenBank/DDBJ whole genome shotgun (WGS) entry which is preliminary data.</text>
</comment>
<sequence length="133" mass="14160">MTEAATTSPALPDLSAYTLHRTVAAANLDGAAVPRLSAEFLHRPVGERTASIGRYRYGDAYVLLAWGWTDEEHCSFSSVLGGDGAWSAPQPGCPQFSLLRAGDEVTGVQLHDGTGGVVECRDGVVSRQRPDCR</sequence>
<protein>
    <submittedName>
        <fullName evidence="1">Uncharacterized protein</fullName>
    </submittedName>
</protein>
<name>A0A919PJ68_9ACTN</name>
<accession>A0A919PJ68</accession>
<evidence type="ECO:0000313" key="1">
    <source>
        <dbReference type="EMBL" id="GIG44909.1"/>
    </source>
</evidence>
<reference evidence="1" key="1">
    <citation type="submission" date="2021-01" db="EMBL/GenBank/DDBJ databases">
        <title>Whole genome shotgun sequence of Dactylosporangium siamense NBRC 106093.</title>
        <authorList>
            <person name="Komaki H."/>
            <person name="Tamura T."/>
        </authorList>
    </citation>
    <scope>NUCLEOTIDE SEQUENCE</scope>
    <source>
        <strain evidence="1">NBRC 106093</strain>
    </source>
</reference>
<proteinExistence type="predicted"/>
<organism evidence="1 2">
    <name type="scientific">Dactylosporangium siamense</name>
    <dbReference type="NCBI Taxonomy" id="685454"/>
    <lineage>
        <taxon>Bacteria</taxon>
        <taxon>Bacillati</taxon>
        <taxon>Actinomycetota</taxon>
        <taxon>Actinomycetes</taxon>
        <taxon>Micromonosporales</taxon>
        <taxon>Micromonosporaceae</taxon>
        <taxon>Dactylosporangium</taxon>
    </lineage>
</organism>
<gene>
    <name evidence="1" type="ORF">Dsi01nite_029500</name>
</gene>
<dbReference type="AlphaFoldDB" id="A0A919PJ68"/>
<dbReference type="RefSeq" id="WP_203846721.1">
    <property type="nucleotide sequence ID" value="NZ_BAAAVW010000007.1"/>
</dbReference>
<keyword evidence="2" id="KW-1185">Reference proteome</keyword>
<evidence type="ECO:0000313" key="2">
    <source>
        <dbReference type="Proteomes" id="UP000660611"/>
    </source>
</evidence>
<dbReference type="Proteomes" id="UP000660611">
    <property type="component" value="Unassembled WGS sequence"/>
</dbReference>
<dbReference type="EMBL" id="BONQ01000047">
    <property type="protein sequence ID" value="GIG44909.1"/>
    <property type="molecule type" value="Genomic_DNA"/>
</dbReference>